<dbReference type="PROSITE" id="PS51318">
    <property type="entry name" value="TAT"/>
    <property type="match status" value="1"/>
</dbReference>
<feature type="region of interest" description="Disordered" evidence="2">
    <location>
        <begin position="24"/>
        <end position="76"/>
    </location>
</feature>
<dbReference type="EMBL" id="BMOC01000003">
    <property type="protein sequence ID" value="GGJ00307.1"/>
    <property type="molecule type" value="Genomic_DNA"/>
</dbReference>
<dbReference type="PANTHER" id="PTHR30483:SF6">
    <property type="entry name" value="PERIPLASMIC BINDING PROTEIN OF ABC TRANSPORTER FOR NATURAL AMINO ACIDS"/>
    <property type="match status" value="1"/>
</dbReference>
<dbReference type="Proteomes" id="UP000653099">
    <property type="component" value="Unassembled WGS sequence"/>
</dbReference>
<dbReference type="InterPro" id="IPR028081">
    <property type="entry name" value="Leu-bd"/>
</dbReference>
<evidence type="ECO:0000256" key="1">
    <source>
        <dbReference type="ARBA" id="ARBA00022729"/>
    </source>
</evidence>
<dbReference type="InterPro" id="IPR006311">
    <property type="entry name" value="TAT_signal"/>
</dbReference>
<dbReference type="PANTHER" id="PTHR30483">
    <property type="entry name" value="LEUCINE-SPECIFIC-BINDING PROTEIN"/>
    <property type="match status" value="1"/>
</dbReference>
<dbReference type="PROSITE" id="PS51257">
    <property type="entry name" value="PROKAR_LIPOPROTEIN"/>
    <property type="match status" value="1"/>
</dbReference>
<keyword evidence="5" id="KW-1185">Reference proteome</keyword>
<dbReference type="InterPro" id="IPR051010">
    <property type="entry name" value="BCAA_transport"/>
</dbReference>
<dbReference type="InterPro" id="IPR028082">
    <property type="entry name" value="Peripla_BP_I"/>
</dbReference>
<protein>
    <recommendedName>
        <fullName evidence="3">Leucine-binding protein domain-containing protein</fullName>
    </recommendedName>
</protein>
<evidence type="ECO:0000313" key="4">
    <source>
        <dbReference type="EMBL" id="GGJ00307.1"/>
    </source>
</evidence>
<dbReference type="Gene3D" id="3.40.50.2300">
    <property type="match status" value="2"/>
</dbReference>
<name>A0A830EFK6_9EURY</name>
<feature type="domain" description="Leucine-binding protein" evidence="3">
    <location>
        <begin position="74"/>
        <end position="402"/>
    </location>
</feature>
<reference evidence="4" key="2">
    <citation type="submission" date="2020-09" db="EMBL/GenBank/DDBJ databases">
        <authorList>
            <person name="Sun Q."/>
            <person name="Ohkuma M."/>
        </authorList>
    </citation>
    <scope>NUCLEOTIDE SEQUENCE</scope>
    <source>
        <strain evidence="4">JCM 14359</strain>
    </source>
</reference>
<keyword evidence="1" id="KW-0732">Signal</keyword>
<feature type="compositionally biased region" description="Gly residues" evidence="2">
    <location>
        <begin position="28"/>
        <end position="44"/>
    </location>
</feature>
<evidence type="ECO:0000256" key="2">
    <source>
        <dbReference type="SAM" id="MobiDB-lite"/>
    </source>
</evidence>
<proteinExistence type="predicted"/>
<dbReference type="SUPFAM" id="SSF53822">
    <property type="entry name" value="Periplasmic binding protein-like I"/>
    <property type="match status" value="1"/>
</dbReference>
<gene>
    <name evidence="4" type="ORF">GCM10008995_07680</name>
</gene>
<comment type="caution">
    <text evidence="4">The sequence shown here is derived from an EMBL/GenBank/DDBJ whole genome shotgun (WGS) entry which is preliminary data.</text>
</comment>
<accession>A0A830EFK6</accession>
<evidence type="ECO:0000313" key="5">
    <source>
        <dbReference type="Proteomes" id="UP000653099"/>
    </source>
</evidence>
<dbReference type="RefSeq" id="WP_229663730.1">
    <property type="nucleotide sequence ID" value="NZ_BMOC01000003.1"/>
</dbReference>
<dbReference type="Pfam" id="PF13458">
    <property type="entry name" value="Peripla_BP_6"/>
    <property type="match status" value="1"/>
</dbReference>
<reference evidence="4" key="1">
    <citation type="journal article" date="2014" name="Int. J. Syst. Evol. Microbiol.">
        <title>Complete genome sequence of Corynebacterium casei LMG S-19264T (=DSM 44701T), isolated from a smear-ripened cheese.</title>
        <authorList>
            <consortium name="US DOE Joint Genome Institute (JGI-PGF)"/>
            <person name="Walter F."/>
            <person name="Albersmeier A."/>
            <person name="Kalinowski J."/>
            <person name="Ruckert C."/>
        </authorList>
    </citation>
    <scope>NUCLEOTIDE SEQUENCE</scope>
    <source>
        <strain evidence="4">JCM 14359</strain>
    </source>
</reference>
<organism evidence="4 5">
    <name type="scientific">Halobellus salinus</name>
    <dbReference type="NCBI Taxonomy" id="931585"/>
    <lineage>
        <taxon>Archaea</taxon>
        <taxon>Methanobacteriati</taxon>
        <taxon>Methanobacteriota</taxon>
        <taxon>Stenosarchaea group</taxon>
        <taxon>Halobacteria</taxon>
        <taxon>Halobacteriales</taxon>
        <taxon>Haloferacaceae</taxon>
        <taxon>Halobellus</taxon>
    </lineage>
</organism>
<dbReference type="AlphaFoldDB" id="A0A830EFK6"/>
<evidence type="ECO:0000259" key="3">
    <source>
        <dbReference type="Pfam" id="PF13458"/>
    </source>
</evidence>
<sequence length="436" mass="45518">MPQKGVDRRTFLKATGGTAGLGLIAGCSSGGGSSDDGGDSGGDGDSGDGDSGDGDSGGDTTMTSGSDDGGSGAINIGSVQPLAGNFAPWGQVHSAGLAFGVQEINDNGGVLDGRELNIVEANSESDPAEAASIFERFAEQDDIVAATGPVSSDVGIRTSRTAQELGIPMFMHMAGSNDTITPETQHTFRVGLAPATPTAQAQAGLAADRGYENVAAIVGDYAWGRSIQSGIEENFDIDVEIQVAPVSQSDFSSYVRQVPEDVEMVIASGHPPGSLSITQQLYELGRNPEVVTGPSFPPNVIRSALGENANRGFTHVHLSDPYSDEFAAVAERFAEANDAQFNTHTAYGYVTAQLMAQAIENAGEADPQAITEATRAIEFDTLFANPIQYADSGELENQIQLYSSLSLDAPSYYSDGDYSYEELYRTDPLPAIDADQ</sequence>